<feature type="compositionally biased region" description="Basic and acidic residues" evidence="1">
    <location>
        <begin position="436"/>
        <end position="446"/>
    </location>
</feature>
<feature type="region of interest" description="Disordered" evidence="1">
    <location>
        <begin position="436"/>
        <end position="464"/>
    </location>
</feature>
<reference evidence="3" key="2">
    <citation type="submission" date="2015-01" db="EMBL/GenBank/DDBJ databases">
        <title>Evolutionary Origins and Diversification of the Mycorrhizal Mutualists.</title>
        <authorList>
            <consortium name="DOE Joint Genome Institute"/>
            <consortium name="Mycorrhizal Genomics Consortium"/>
            <person name="Kohler A."/>
            <person name="Kuo A."/>
            <person name="Nagy L.G."/>
            <person name="Floudas D."/>
            <person name="Copeland A."/>
            <person name="Barry K.W."/>
            <person name="Cichocki N."/>
            <person name="Veneault-Fourrey C."/>
            <person name="LaButti K."/>
            <person name="Lindquist E.A."/>
            <person name="Lipzen A."/>
            <person name="Lundell T."/>
            <person name="Morin E."/>
            <person name="Murat C."/>
            <person name="Riley R."/>
            <person name="Ohm R."/>
            <person name="Sun H."/>
            <person name="Tunlid A."/>
            <person name="Henrissat B."/>
            <person name="Grigoriev I.V."/>
            <person name="Hibbett D.S."/>
            <person name="Martin F."/>
        </authorList>
    </citation>
    <scope>NUCLEOTIDE SEQUENCE [LARGE SCALE GENOMIC DNA]</scope>
    <source>
        <strain evidence="3">MAFF 305830</strain>
    </source>
</reference>
<keyword evidence="3" id="KW-1185">Reference proteome</keyword>
<organism evidence="2 3">
    <name type="scientific">Serendipita vermifera MAFF 305830</name>
    <dbReference type="NCBI Taxonomy" id="933852"/>
    <lineage>
        <taxon>Eukaryota</taxon>
        <taxon>Fungi</taxon>
        <taxon>Dikarya</taxon>
        <taxon>Basidiomycota</taxon>
        <taxon>Agaricomycotina</taxon>
        <taxon>Agaricomycetes</taxon>
        <taxon>Sebacinales</taxon>
        <taxon>Serendipitaceae</taxon>
        <taxon>Serendipita</taxon>
    </lineage>
</organism>
<proteinExistence type="predicted"/>
<dbReference type="EMBL" id="KN824328">
    <property type="protein sequence ID" value="KIM24080.1"/>
    <property type="molecule type" value="Genomic_DNA"/>
</dbReference>
<feature type="compositionally biased region" description="Basic and acidic residues" evidence="1">
    <location>
        <begin position="455"/>
        <end position="464"/>
    </location>
</feature>
<protein>
    <submittedName>
        <fullName evidence="2">Uncharacterized protein</fullName>
    </submittedName>
</protein>
<accession>A0A0C3AHF4</accession>
<reference evidence="2 3" key="1">
    <citation type="submission" date="2014-04" db="EMBL/GenBank/DDBJ databases">
        <authorList>
            <consortium name="DOE Joint Genome Institute"/>
            <person name="Kuo A."/>
            <person name="Zuccaro A."/>
            <person name="Kohler A."/>
            <person name="Nagy L.G."/>
            <person name="Floudas D."/>
            <person name="Copeland A."/>
            <person name="Barry K.W."/>
            <person name="Cichocki N."/>
            <person name="Veneault-Fourrey C."/>
            <person name="LaButti K."/>
            <person name="Lindquist E.A."/>
            <person name="Lipzen A."/>
            <person name="Lundell T."/>
            <person name="Morin E."/>
            <person name="Murat C."/>
            <person name="Sun H."/>
            <person name="Tunlid A."/>
            <person name="Henrissat B."/>
            <person name="Grigoriev I.V."/>
            <person name="Hibbett D.S."/>
            <person name="Martin F."/>
            <person name="Nordberg H.P."/>
            <person name="Cantor M.N."/>
            <person name="Hua S.X."/>
        </authorList>
    </citation>
    <scope>NUCLEOTIDE SEQUENCE [LARGE SCALE GENOMIC DNA]</scope>
    <source>
        <strain evidence="2 3">MAFF 305830</strain>
    </source>
</reference>
<feature type="region of interest" description="Disordered" evidence="1">
    <location>
        <begin position="23"/>
        <end position="52"/>
    </location>
</feature>
<evidence type="ECO:0000313" key="2">
    <source>
        <dbReference type="EMBL" id="KIM24080.1"/>
    </source>
</evidence>
<evidence type="ECO:0000256" key="1">
    <source>
        <dbReference type="SAM" id="MobiDB-lite"/>
    </source>
</evidence>
<dbReference type="Proteomes" id="UP000054097">
    <property type="component" value="Unassembled WGS sequence"/>
</dbReference>
<dbReference type="HOGENOM" id="CLU_571296_0_0_1"/>
<dbReference type="AlphaFoldDB" id="A0A0C3AHF4"/>
<feature type="compositionally biased region" description="Basic and acidic residues" evidence="1">
    <location>
        <begin position="23"/>
        <end position="43"/>
    </location>
</feature>
<gene>
    <name evidence="2" type="ORF">M408DRAFT_245895</name>
</gene>
<evidence type="ECO:0000313" key="3">
    <source>
        <dbReference type="Proteomes" id="UP000054097"/>
    </source>
</evidence>
<name>A0A0C3AHF4_SERVB</name>
<sequence>MEVHRQLIFDKAQGALIGKAVEEKEDGTMEERPKKRRKVEQQHPRNNGVLTRGGVKSAERIKQLEELRARDSLAEKLGMDGSFMGPDGDRASSEAFSKWFLGLKENASLQQSLNAHGRTPEGVQAHLANGKRLGEFNTALFSGIRHQRAEEAGGWIPGEQLMAMKVVIGALDGDLTYQAFEESPRAAVCPQSACGGQVFGKDRNAKHRCEKDGKKFGIVKSSFLSYQRLLYPHDALGRMDDNIKQQVVAQFHLQSSPAVEWLLDEHRQPVANFPFPVNAERLRLVTGLVYWKEPKTSLKNFYMAVDVALRELAPADTSLQMASQGVPPTAAAVALYNTNQDKFWHRDFNDRIIDNILENRGRIQGCICLRCGDVKLEAKGREDKLMMFHAPCTRKKMTGASTHDFYWFEPKTLIDLPHDISRILFYRATRGDVDPAQHQAAKDGRGVKRAQKAKGKVEKEEKEEKTIEDWKGVLHWGR</sequence>